<comment type="caution">
    <text evidence="1">The sequence shown here is derived from an EMBL/GenBank/DDBJ whole genome shotgun (WGS) entry which is preliminary data.</text>
</comment>
<evidence type="ECO:0000313" key="1">
    <source>
        <dbReference type="EMBL" id="EYC00023.1"/>
    </source>
</evidence>
<protein>
    <submittedName>
        <fullName evidence="1">Uncharacterized protein</fullName>
    </submittedName>
</protein>
<proteinExistence type="predicted"/>
<keyword evidence="2" id="KW-1185">Reference proteome</keyword>
<dbReference type="EMBL" id="JARK01001454">
    <property type="protein sequence ID" value="EYC00023.1"/>
    <property type="molecule type" value="Genomic_DNA"/>
</dbReference>
<reference evidence="2" key="1">
    <citation type="journal article" date="2015" name="Nat. Genet.">
        <title>The genome and transcriptome of the zoonotic hookworm Ancylostoma ceylanicum identify infection-specific gene families.</title>
        <authorList>
            <person name="Schwarz E.M."/>
            <person name="Hu Y."/>
            <person name="Antoshechkin I."/>
            <person name="Miller M.M."/>
            <person name="Sternberg P.W."/>
            <person name="Aroian R.V."/>
        </authorList>
    </citation>
    <scope>NUCLEOTIDE SEQUENCE</scope>
    <source>
        <strain evidence="2">HY135</strain>
    </source>
</reference>
<name>A0A016TBJ5_9BILA</name>
<evidence type="ECO:0000313" key="2">
    <source>
        <dbReference type="Proteomes" id="UP000024635"/>
    </source>
</evidence>
<organism evidence="1 2">
    <name type="scientific">Ancylostoma ceylanicum</name>
    <dbReference type="NCBI Taxonomy" id="53326"/>
    <lineage>
        <taxon>Eukaryota</taxon>
        <taxon>Metazoa</taxon>
        <taxon>Ecdysozoa</taxon>
        <taxon>Nematoda</taxon>
        <taxon>Chromadorea</taxon>
        <taxon>Rhabditida</taxon>
        <taxon>Rhabditina</taxon>
        <taxon>Rhabditomorpha</taxon>
        <taxon>Strongyloidea</taxon>
        <taxon>Ancylostomatidae</taxon>
        <taxon>Ancylostomatinae</taxon>
        <taxon>Ancylostoma</taxon>
    </lineage>
</organism>
<dbReference type="Proteomes" id="UP000024635">
    <property type="component" value="Unassembled WGS sequence"/>
</dbReference>
<sequence length="85" mass="9417">MDLLQPAYMAQLRMALYTRSMDHSAAVLVMYSSEITSKNYTNNEFSAKKDIKYTSNGGGITEVMAQILKLSQKSNNNAVCECIVA</sequence>
<dbReference type="AlphaFoldDB" id="A0A016TBJ5"/>
<accession>A0A016TBJ5</accession>
<gene>
    <name evidence="1" type="primary">Acey_s0118.g730</name>
    <name evidence="1" type="ORF">Y032_0118g730</name>
</gene>